<keyword evidence="1" id="KW-0614">Plasmid</keyword>
<geneLocation type="plasmid" evidence="2">
    <name>Plasmid1 dna</name>
</geneLocation>
<protein>
    <submittedName>
        <fullName evidence="1">Uncharacterized protein</fullName>
    </submittedName>
</protein>
<evidence type="ECO:0000313" key="1">
    <source>
        <dbReference type="EMBL" id="BAZ02990.1"/>
    </source>
</evidence>
<sequence length="85" mass="9616">MNLTLTLLGLVNYASEANPSVRISIPRKQRLTLESLLDLIAKVKTAILANWTTYKSPFGLAVFRSSLVRLTLKAISFEYLWLPKH</sequence>
<reference evidence="1 2" key="1">
    <citation type="submission" date="2017-06" db="EMBL/GenBank/DDBJ databases">
        <title>Genome sequencing of cyanobaciteial culture collection at National Institute for Environmental Studies (NIES).</title>
        <authorList>
            <person name="Hirose Y."/>
            <person name="Shimura Y."/>
            <person name="Fujisawa T."/>
            <person name="Nakamura Y."/>
            <person name="Kawachi M."/>
        </authorList>
    </citation>
    <scope>NUCLEOTIDE SEQUENCE [LARGE SCALE GENOMIC DNA]</scope>
    <source>
        <strain evidence="1 2">NIES-37</strain>
        <plasmid evidence="2">Plasmid1 dna</plasmid>
    </source>
</reference>
<dbReference type="KEGG" id="ttq:NIES37_70030"/>
<dbReference type="Proteomes" id="UP000218785">
    <property type="component" value="Plasmid plasmid1"/>
</dbReference>
<organism evidence="1 2">
    <name type="scientific">Tolypothrix tenuis PCC 7101</name>
    <dbReference type="NCBI Taxonomy" id="231146"/>
    <lineage>
        <taxon>Bacteria</taxon>
        <taxon>Bacillati</taxon>
        <taxon>Cyanobacteriota</taxon>
        <taxon>Cyanophyceae</taxon>
        <taxon>Nostocales</taxon>
        <taxon>Tolypothrichaceae</taxon>
        <taxon>Tolypothrix</taxon>
    </lineage>
</organism>
<proteinExistence type="predicted"/>
<keyword evidence="2" id="KW-1185">Reference proteome</keyword>
<dbReference type="AlphaFoldDB" id="A0A1Z4NBA2"/>
<gene>
    <name evidence="1" type="ORF">NIES37_70030</name>
</gene>
<evidence type="ECO:0000313" key="2">
    <source>
        <dbReference type="Proteomes" id="UP000218785"/>
    </source>
</evidence>
<accession>A0A1Z4NBA2</accession>
<name>A0A1Z4NBA2_9CYAN</name>
<dbReference type="EMBL" id="AP018249">
    <property type="protein sequence ID" value="BAZ02990.1"/>
    <property type="molecule type" value="Genomic_DNA"/>
</dbReference>